<evidence type="ECO:0000259" key="10">
    <source>
        <dbReference type="PROSITE" id="PS50972"/>
    </source>
</evidence>
<evidence type="ECO:0000256" key="9">
    <source>
        <dbReference type="RuleBase" id="RU361205"/>
    </source>
</evidence>
<evidence type="ECO:0000313" key="11">
    <source>
        <dbReference type="EMBL" id="ROQ18366.1"/>
    </source>
</evidence>
<evidence type="ECO:0000256" key="7">
    <source>
        <dbReference type="ARBA" id="ARBA00022842"/>
    </source>
</evidence>
<evidence type="ECO:0000256" key="5">
    <source>
        <dbReference type="ARBA" id="ARBA00022679"/>
    </source>
</evidence>
<comment type="function">
    <text evidence="9">Catalyzes the condensation of para-aminobenzoate (pABA) with 6-hydroxymethyl-7,8-dihydropterin diphosphate (DHPt-PP) to form 7,8-dihydropteroate (H2Pte), the immediate precursor of folate derivatives.</text>
</comment>
<dbReference type="OrthoDB" id="9811744at2"/>
<dbReference type="RefSeq" id="WP_123639009.1">
    <property type="nucleotide sequence ID" value="NZ_RJUK01000002.1"/>
</dbReference>
<dbReference type="PROSITE" id="PS50972">
    <property type="entry name" value="PTERIN_BINDING"/>
    <property type="match status" value="1"/>
</dbReference>
<organism evidence="11 12">
    <name type="scientific">Marinimicrobium koreense</name>
    <dbReference type="NCBI Taxonomy" id="306545"/>
    <lineage>
        <taxon>Bacteria</taxon>
        <taxon>Pseudomonadati</taxon>
        <taxon>Pseudomonadota</taxon>
        <taxon>Gammaproteobacteria</taxon>
        <taxon>Cellvibrionales</taxon>
        <taxon>Cellvibrionaceae</taxon>
        <taxon>Marinimicrobium</taxon>
    </lineage>
</organism>
<dbReference type="GO" id="GO:0046656">
    <property type="term" value="P:folic acid biosynthetic process"/>
    <property type="evidence" value="ECO:0007669"/>
    <property type="project" value="UniProtKB-KW"/>
</dbReference>
<dbReference type="Pfam" id="PF00809">
    <property type="entry name" value="Pterin_bind"/>
    <property type="match status" value="1"/>
</dbReference>
<keyword evidence="5 9" id="KW-0808">Transferase</keyword>
<evidence type="ECO:0000256" key="6">
    <source>
        <dbReference type="ARBA" id="ARBA00022723"/>
    </source>
</evidence>
<dbReference type="PANTHER" id="PTHR20941">
    <property type="entry name" value="FOLATE SYNTHESIS PROTEINS"/>
    <property type="match status" value="1"/>
</dbReference>
<proteinExistence type="inferred from homology"/>
<keyword evidence="12" id="KW-1185">Reference proteome</keyword>
<dbReference type="GO" id="GO:0046654">
    <property type="term" value="P:tetrahydrofolate biosynthetic process"/>
    <property type="evidence" value="ECO:0007669"/>
    <property type="project" value="UniProtKB-UniPathway"/>
</dbReference>
<comment type="catalytic activity">
    <reaction evidence="1">
        <text>(7,8-dihydropterin-6-yl)methyl diphosphate + 4-aminobenzoate = 7,8-dihydropteroate + diphosphate</text>
        <dbReference type="Rhea" id="RHEA:19949"/>
        <dbReference type="ChEBI" id="CHEBI:17836"/>
        <dbReference type="ChEBI" id="CHEBI:17839"/>
        <dbReference type="ChEBI" id="CHEBI:33019"/>
        <dbReference type="ChEBI" id="CHEBI:72950"/>
        <dbReference type="EC" id="2.5.1.15"/>
    </reaction>
</comment>
<evidence type="ECO:0000256" key="1">
    <source>
        <dbReference type="ARBA" id="ARBA00000012"/>
    </source>
</evidence>
<dbReference type="NCBIfam" id="TIGR01496">
    <property type="entry name" value="DHPS"/>
    <property type="match status" value="1"/>
</dbReference>
<evidence type="ECO:0000256" key="4">
    <source>
        <dbReference type="ARBA" id="ARBA00012458"/>
    </source>
</evidence>
<dbReference type="CDD" id="cd00739">
    <property type="entry name" value="DHPS"/>
    <property type="match status" value="1"/>
</dbReference>
<dbReference type="InterPro" id="IPR045031">
    <property type="entry name" value="DHP_synth-like"/>
</dbReference>
<comment type="cofactor">
    <cofactor evidence="2 9">
        <name>Mg(2+)</name>
        <dbReference type="ChEBI" id="CHEBI:18420"/>
    </cofactor>
</comment>
<dbReference type="PANTHER" id="PTHR20941:SF1">
    <property type="entry name" value="FOLIC ACID SYNTHESIS PROTEIN FOL1"/>
    <property type="match status" value="1"/>
</dbReference>
<gene>
    <name evidence="11" type="ORF">EDC38_2591</name>
</gene>
<dbReference type="PROSITE" id="PS00792">
    <property type="entry name" value="DHPS_1"/>
    <property type="match status" value="1"/>
</dbReference>
<comment type="caution">
    <text evidence="11">The sequence shown here is derived from an EMBL/GenBank/DDBJ whole genome shotgun (WGS) entry which is preliminary data.</text>
</comment>
<name>A0A3N1P0F9_9GAMM</name>
<dbReference type="Proteomes" id="UP000273643">
    <property type="component" value="Unassembled WGS sequence"/>
</dbReference>
<dbReference type="InterPro" id="IPR000489">
    <property type="entry name" value="Pterin-binding_dom"/>
</dbReference>
<feature type="domain" description="Pterin-binding" evidence="10">
    <location>
        <begin position="13"/>
        <end position="270"/>
    </location>
</feature>
<dbReference type="Gene3D" id="3.20.20.20">
    <property type="entry name" value="Dihydropteroate synthase-like"/>
    <property type="match status" value="1"/>
</dbReference>
<dbReference type="InterPro" id="IPR006390">
    <property type="entry name" value="DHP_synth_dom"/>
</dbReference>
<evidence type="ECO:0000256" key="8">
    <source>
        <dbReference type="ARBA" id="ARBA00022909"/>
    </source>
</evidence>
<dbReference type="InterPro" id="IPR011005">
    <property type="entry name" value="Dihydropteroate_synth-like_sf"/>
</dbReference>
<dbReference type="GO" id="GO:0046872">
    <property type="term" value="F:metal ion binding"/>
    <property type="evidence" value="ECO:0007669"/>
    <property type="project" value="UniProtKB-KW"/>
</dbReference>
<keyword evidence="8 9" id="KW-0289">Folate biosynthesis</keyword>
<dbReference type="SUPFAM" id="SSF51717">
    <property type="entry name" value="Dihydropteroate synthetase-like"/>
    <property type="match status" value="1"/>
</dbReference>
<evidence type="ECO:0000313" key="12">
    <source>
        <dbReference type="Proteomes" id="UP000273643"/>
    </source>
</evidence>
<protein>
    <recommendedName>
        <fullName evidence="4 9">Dihydropteroate synthase</fullName>
        <shortName evidence="9">DHPS</shortName>
        <ecNumber evidence="4 9">2.5.1.15</ecNumber>
    </recommendedName>
    <alternativeName>
        <fullName evidence="9">Dihydropteroate pyrophosphorylase</fullName>
    </alternativeName>
</protein>
<dbReference type="EC" id="2.5.1.15" evidence="4 9"/>
<reference evidence="11 12" key="1">
    <citation type="submission" date="2018-11" db="EMBL/GenBank/DDBJ databases">
        <title>Genomic Encyclopedia of Type Strains, Phase IV (KMG-IV): sequencing the most valuable type-strain genomes for metagenomic binning, comparative biology and taxonomic classification.</title>
        <authorList>
            <person name="Goeker M."/>
        </authorList>
    </citation>
    <scope>NUCLEOTIDE SEQUENCE [LARGE SCALE GENOMIC DNA]</scope>
    <source>
        <strain evidence="11 12">DSM 16974</strain>
    </source>
</reference>
<sequence length="288" mass="30410">MRFGAHSLDLSRPCLMGVLNTTPDSFSDGGSYYQAGHLSLDLARRRAQQMLDEGAEIIDIGGESTRPGSTPVSEQEELDRVIPVVEAVAGELGALVSVDTSNPAVIRESARAGAGLINDVRALQREGALAAAANTGLPVCLMHMQGTPETMQERPQYQDPVEEVKDFLLQRVSACKAAGIGAERILLDPGFGFGKTLEHNLALLRRLGEFDALGYPVLVGMSRKSMLGHLLGREVGERLPGSLALAMAAAQRGACIIRVHDVAPTHDVLAVLAALSTDASAADSPSTH</sequence>
<dbReference type="GO" id="GO:0005829">
    <property type="term" value="C:cytosol"/>
    <property type="evidence" value="ECO:0007669"/>
    <property type="project" value="TreeGrafter"/>
</dbReference>
<evidence type="ECO:0000256" key="2">
    <source>
        <dbReference type="ARBA" id="ARBA00001946"/>
    </source>
</evidence>
<comment type="similarity">
    <text evidence="9">Belongs to the DHPS family.</text>
</comment>
<evidence type="ECO:0000256" key="3">
    <source>
        <dbReference type="ARBA" id="ARBA00004763"/>
    </source>
</evidence>
<keyword evidence="6 9" id="KW-0479">Metal-binding</keyword>
<dbReference type="PROSITE" id="PS00793">
    <property type="entry name" value="DHPS_2"/>
    <property type="match status" value="1"/>
</dbReference>
<dbReference type="GO" id="GO:0004156">
    <property type="term" value="F:dihydropteroate synthase activity"/>
    <property type="evidence" value="ECO:0007669"/>
    <property type="project" value="UniProtKB-EC"/>
</dbReference>
<dbReference type="UniPathway" id="UPA00077">
    <property type="reaction ID" value="UER00156"/>
</dbReference>
<accession>A0A3N1P0F9</accession>
<dbReference type="AlphaFoldDB" id="A0A3N1P0F9"/>
<keyword evidence="7 9" id="KW-0460">Magnesium</keyword>
<comment type="pathway">
    <text evidence="3 9">Cofactor biosynthesis; tetrahydrofolate biosynthesis; 7,8-dihydrofolate from 2-amino-4-hydroxy-6-hydroxymethyl-7,8-dihydropteridine diphosphate and 4-aminobenzoate: step 1/2.</text>
</comment>
<dbReference type="EMBL" id="RJUK01000002">
    <property type="protein sequence ID" value="ROQ18366.1"/>
    <property type="molecule type" value="Genomic_DNA"/>
</dbReference>